<dbReference type="OrthoDB" id="7578032at2"/>
<evidence type="ECO:0000256" key="1">
    <source>
        <dbReference type="SAM" id="SignalP"/>
    </source>
</evidence>
<accession>A0A1M7UEN9</accession>
<protein>
    <recommendedName>
        <fullName evidence="4">Carboxypeptidase regulatory-like domain-containing protein</fullName>
    </recommendedName>
</protein>
<dbReference type="AlphaFoldDB" id="A0A1M7UEN9"/>
<proteinExistence type="predicted"/>
<keyword evidence="3" id="KW-1185">Reference proteome</keyword>
<evidence type="ECO:0000313" key="2">
    <source>
        <dbReference type="EMBL" id="SHN81350.1"/>
    </source>
</evidence>
<sequence>MKLNRLIAGSASALALILGSAALAAKIDISAHDIGGQVVGDKGPEAGVWIIAETKDLPTKYAKIVVTDDQGRFVIPELPDASYKVWVRGYGLTDSASVDIKPGKTVDFKVKPAESAAADAQHYPGMYWYSLIDIPPASEFPGTGAKGNKMPETMKTQAQFVDTVKNMCQSCHAIGTRGIREVPKLFKDAAQDSQTAWAIRTQAGQAMEYMATAINSIGPDKVNEVFSKWTDKIAGGALPFDKPERPKGIERNVVYTLWDWATPGHYQHDAISTDKRNPHVNANGLIYGSPEESTDLIPTLDPIKNVASTIKEPYLDEKMQGSADAPHGTSAYWGDEAIWDGHTSIHNVMMDEQGKVWFTAKLRPPANPDYCKQGSDHPSAKADPQASAVRELSRFDPSTGKWDMINTCFSTHHLYFGHDANNTLWTSAGGPGLGGGIVGWLNTRKFLETKDGVASQGWTPLVIDANGNGKRDAYVGAKDPLDPTKDKRIAASFYGIMPSPVDDSVWGQAMDRGFSRIDQPGYIIRLMPGSDPANTALAEVYQPPEGTFGPRGIDIGLDGVVWTVLSSGHLGSFDRKLCKGPLNGPTSAEGKQCPEGWHVYRLPGPQFKGLDPKGSANHAYYVWVDRYNVLGLGKNVPIAEANGAESLLALVDGKWVNMRMPYPLGFFTKNVDGRIDDDKKGWKGRGLWTTSGTRANFHGEGGTEAYPKVFKVQLRPDPLAH</sequence>
<feature type="signal peptide" evidence="1">
    <location>
        <begin position="1"/>
        <end position="24"/>
    </location>
</feature>
<dbReference type="Proteomes" id="UP000184096">
    <property type="component" value="Chromosome I"/>
</dbReference>
<organism evidence="2 3">
    <name type="scientific">Bradyrhizobium erythrophlei</name>
    <dbReference type="NCBI Taxonomy" id="1437360"/>
    <lineage>
        <taxon>Bacteria</taxon>
        <taxon>Pseudomonadati</taxon>
        <taxon>Pseudomonadota</taxon>
        <taxon>Alphaproteobacteria</taxon>
        <taxon>Hyphomicrobiales</taxon>
        <taxon>Nitrobacteraceae</taxon>
        <taxon>Bradyrhizobium</taxon>
    </lineage>
</organism>
<feature type="chain" id="PRO_5012071074" description="Carboxypeptidase regulatory-like domain-containing protein" evidence="1">
    <location>
        <begin position="25"/>
        <end position="721"/>
    </location>
</feature>
<keyword evidence="1" id="KW-0732">Signal</keyword>
<dbReference type="SUPFAM" id="SSF49452">
    <property type="entry name" value="Starch-binding domain-like"/>
    <property type="match status" value="1"/>
</dbReference>
<name>A0A1M7UEN9_9BRAD</name>
<evidence type="ECO:0000313" key="3">
    <source>
        <dbReference type="Proteomes" id="UP000184096"/>
    </source>
</evidence>
<dbReference type="InterPro" id="IPR013784">
    <property type="entry name" value="Carb-bd-like_fold"/>
</dbReference>
<reference evidence="3" key="1">
    <citation type="submission" date="2016-11" db="EMBL/GenBank/DDBJ databases">
        <authorList>
            <person name="Varghese N."/>
            <person name="Submissions S."/>
        </authorList>
    </citation>
    <scope>NUCLEOTIDE SEQUENCE [LARGE SCALE GENOMIC DNA]</scope>
    <source>
        <strain evidence="3">GAS401</strain>
    </source>
</reference>
<gene>
    <name evidence="2" type="ORF">SAMN05444170_4696</name>
</gene>
<dbReference type="GO" id="GO:0030246">
    <property type="term" value="F:carbohydrate binding"/>
    <property type="evidence" value="ECO:0007669"/>
    <property type="project" value="InterPro"/>
</dbReference>
<dbReference type="RefSeq" id="WP_083587711.1">
    <property type="nucleotide sequence ID" value="NZ_LT670849.1"/>
</dbReference>
<dbReference type="EMBL" id="LT670849">
    <property type="protein sequence ID" value="SHN81350.1"/>
    <property type="molecule type" value="Genomic_DNA"/>
</dbReference>
<evidence type="ECO:0008006" key="4">
    <source>
        <dbReference type="Google" id="ProtNLM"/>
    </source>
</evidence>